<protein>
    <recommendedName>
        <fullName evidence="4">GPI anchored protein</fullName>
    </recommendedName>
</protein>
<evidence type="ECO:0000313" key="2">
    <source>
        <dbReference type="EMBL" id="KAL0061769.1"/>
    </source>
</evidence>
<evidence type="ECO:0008006" key="4">
    <source>
        <dbReference type="Google" id="ProtNLM"/>
    </source>
</evidence>
<dbReference type="Proteomes" id="UP001437256">
    <property type="component" value="Unassembled WGS sequence"/>
</dbReference>
<keyword evidence="1" id="KW-0732">Signal</keyword>
<evidence type="ECO:0000313" key="3">
    <source>
        <dbReference type="Proteomes" id="UP001437256"/>
    </source>
</evidence>
<reference evidence="2 3" key="1">
    <citation type="submission" date="2024-05" db="EMBL/GenBank/DDBJ databases">
        <title>A draft genome resource for the thread blight pathogen Marasmius tenuissimus strain MS-2.</title>
        <authorList>
            <person name="Yulfo-Soto G.E."/>
            <person name="Baruah I.K."/>
            <person name="Amoako-Attah I."/>
            <person name="Bukari Y."/>
            <person name="Meinhardt L.W."/>
            <person name="Bailey B.A."/>
            <person name="Cohen S.P."/>
        </authorList>
    </citation>
    <scope>NUCLEOTIDE SEQUENCE [LARGE SCALE GENOMIC DNA]</scope>
    <source>
        <strain evidence="2 3">MS-2</strain>
    </source>
</reference>
<evidence type="ECO:0000256" key="1">
    <source>
        <dbReference type="SAM" id="SignalP"/>
    </source>
</evidence>
<keyword evidence="3" id="KW-1185">Reference proteome</keyword>
<dbReference type="EMBL" id="JBBXMP010000123">
    <property type="protein sequence ID" value="KAL0061769.1"/>
    <property type="molecule type" value="Genomic_DNA"/>
</dbReference>
<gene>
    <name evidence="2" type="ORF">AAF712_011372</name>
</gene>
<organism evidence="2 3">
    <name type="scientific">Marasmius tenuissimus</name>
    <dbReference type="NCBI Taxonomy" id="585030"/>
    <lineage>
        <taxon>Eukaryota</taxon>
        <taxon>Fungi</taxon>
        <taxon>Dikarya</taxon>
        <taxon>Basidiomycota</taxon>
        <taxon>Agaricomycotina</taxon>
        <taxon>Agaricomycetes</taxon>
        <taxon>Agaricomycetidae</taxon>
        <taxon>Agaricales</taxon>
        <taxon>Marasmiineae</taxon>
        <taxon>Marasmiaceae</taxon>
        <taxon>Marasmius</taxon>
    </lineage>
</organism>
<proteinExistence type="predicted"/>
<feature type="signal peptide" evidence="1">
    <location>
        <begin position="1"/>
        <end position="18"/>
    </location>
</feature>
<feature type="chain" id="PRO_5045241201" description="GPI anchored protein" evidence="1">
    <location>
        <begin position="19"/>
        <end position="198"/>
    </location>
</feature>
<comment type="caution">
    <text evidence="2">The sequence shown here is derived from an EMBL/GenBank/DDBJ whole genome shotgun (WGS) entry which is preliminary data.</text>
</comment>
<name>A0ABR2ZLC8_9AGAR</name>
<sequence>MKFAAFGLLSLIPLLAQAADVTLVQFVPPDTETTDSREFQTATTATDGFIVPIGTNGAETTYVLNIEDTTAITTTISGVATTSSSSYLSANTIVASASGFKGNKLGGWETIDCRYTGDKVGECAYVVIDEGQTQTATITGSPVALIVPVSEKSGGAAPTTTGSGGGSGNGNNGAMGIAPGKMFAGVIGGLVMGAYAVL</sequence>
<accession>A0ABR2ZLC8</accession>